<keyword evidence="3" id="KW-0221">Differentiation</keyword>
<dbReference type="GO" id="GO:0005634">
    <property type="term" value="C:nucleus"/>
    <property type="evidence" value="ECO:0007669"/>
    <property type="project" value="UniProtKB-SubCell"/>
</dbReference>
<dbReference type="Gene3D" id="1.10.10.60">
    <property type="entry name" value="Homeodomain-like"/>
    <property type="match status" value="1"/>
</dbReference>
<gene>
    <name evidence="9" type="ORF">MUK42_15824</name>
</gene>
<dbReference type="InterPro" id="IPR044847">
    <property type="entry name" value="KAN_fam"/>
</dbReference>
<accession>A0A9E7FAK9</accession>
<feature type="region of interest" description="Disordered" evidence="7">
    <location>
        <begin position="290"/>
        <end position="309"/>
    </location>
</feature>
<keyword evidence="6" id="KW-0539">Nucleus</keyword>
<evidence type="ECO:0000256" key="5">
    <source>
        <dbReference type="ARBA" id="ARBA00023163"/>
    </source>
</evidence>
<dbReference type="EMBL" id="CP097504">
    <property type="protein sequence ID" value="URD90687.1"/>
    <property type="molecule type" value="Genomic_DNA"/>
</dbReference>
<sequence>MLIKQPLRDADLGVLRSSTSYKPFQLLTDTRAESGKGDRRMPSQGVFTDAITSTASPDLSLHIGPPSSITAATSAVDGGLRACVDLPLSSIMCPSEAQEPLRPVDDSSRTVNGTPFCVYSQSPFSSFDPKSGFTHQVSSSSPSSSSANGFSNDIHSMSSYLHPHSGGQYPSVSSYHRTATTLLPPWLTGLGSDPLRCYHYLPSGVGSLEASHSMMRSRFIPRYPTKRSTRAPRMRWTSSLHARFVHAVDLLGGHERATPKSILELMNVKDLTLAHVKSHLQMYRTIKSTDKTAASSGQSDGSVEEGLAPGHSDQQLLEHKGSVAPKQDSDSGWSNSSTGGWTQISTTDTAEHGSISLSKQIQDTYGGSNGTSGSYQDLKNPILEFTLGRPDWHTK</sequence>
<dbReference type="Pfam" id="PF00249">
    <property type="entry name" value="Myb_DNA-binding"/>
    <property type="match status" value="1"/>
</dbReference>
<dbReference type="GO" id="GO:0000976">
    <property type="term" value="F:transcription cis-regulatory region binding"/>
    <property type="evidence" value="ECO:0007669"/>
    <property type="project" value="InterPro"/>
</dbReference>
<feature type="domain" description="Myb-like" evidence="8">
    <location>
        <begin position="233"/>
        <end position="284"/>
    </location>
</feature>
<dbReference type="FunFam" id="1.10.10.60:FF:000002">
    <property type="entry name" value="Myb family transcription factor"/>
    <property type="match status" value="1"/>
</dbReference>
<feature type="compositionally biased region" description="Polar residues" evidence="7">
    <location>
        <begin position="291"/>
        <end position="301"/>
    </location>
</feature>
<evidence type="ECO:0000256" key="6">
    <source>
        <dbReference type="ARBA" id="ARBA00023242"/>
    </source>
</evidence>
<dbReference type="GO" id="GO:0006355">
    <property type="term" value="P:regulation of DNA-templated transcription"/>
    <property type="evidence" value="ECO:0007669"/>
    <property type="project" value="InterPro"/>
</dbReference>
<dbReference type="InterPro" id="IPR001005">
    <property type="entry name" value="SANT/Myb"/>
</dbReference>
<dbReference type="OrthoDB" id="551907at2759"/>
<dbReference type="InterPro" id="IPR006447">
    <property type="entry name" value="Myb_dom_plants"/>
</dbReference>
<evidence type="ECO:0000256" key="1">
    <source>
        <dbReference type="ARBA" id="ARBA00004123"/>
    </source>
</evidence>
<dbReference type="GO" id="GO:0010158">
    <property type="term" value="P:abaxial cell fate specification"/>
    <property type="evidence" value="ECO:0007669"/>
    <property type="project" value="InterPro"/>
</dbReference>
<feature type="compositionally biased region" description="Low complexity" evidence="7">
    <location>
        <begin position="330"/>
        <end position="342"/>
    </location>
</feature>
<evidence type="ECO:0000256" key="3">
    <source>
        <dbReference type="ARBA" id="ARBA00022782"/>
    </source>
</evidence>
<keyword evidence="4" id="KW-0805">Transcription regulation</keyword>
<keyword evidence="2" id="KW-0217">Developmental protein</keyword>
<evidence type="ECO:0000256" key="4">
    <source>
        <dbReference type="ARBA" id="ARBA00023015"/>
    </source>
</evidence>
<evidence type="ECO:0000313" key="9">
    <source>
        <dbReference type="EMBL" id="URD90687.1"/>
    </source>
</evidence>
<dbReference type="PANTHER" id="PTHR31496">
    <property type="entry name" value="TRANSCRIPTION FACTOR KAN2-RELATED"/>
    <property type="match status" value="1"/>
</dbReference>
<name>A0A9E7FAK9_9LILI</name>
<evidence type="ECO:0000259" key="8">
    <source>
        <dbReference type="Pfam" id="PF00249"/>
    </source>
</evidence>
<proteinExistence type="predicted"/>
<protein>
    <submittedName>
        <fullName evidence="9">Transcription</fullName>
    </submittedName>
</protein>
<organism evidence="9 10">
    <name type="scientific">Musa troglodytarum</name>
    <name type="common">fe'i banana</name>
    <dbReference type="NCBI Taxonomy" id="320322"/>
    <lineage>
        <taxon>Eukaryota</taxon>
        <taxon>Viridiplantae</taxon>
        <taxon>Streptophyta</taxon>
        <taxon>Embryophyta</taxon>
        <taxon>Tracheophyta</taxon>
        <taxon>Spermatophyta</taxon>
        <taxon>Magnoliopsida</taxon>
        <taxon>Liliopsida</taxon>
        <taxon>Zingiberales</taxon>
        <taxon>Musaceae</taxon>
        <taxon>Musa</taxon>
    </lineage>
</organism>
<dbReference type="Proteomes" id="UP001055439">
    <property type="component" value="Chromosome 2"/>
</dbReference>
<feature type="region of interest" description="Disordered" evidence="7">
    <location>
        <begin position="321"/>
        <end position="380"/>
    </location>
</feature>
<dbReference type="NCBIfam" id="TIGR01557">
    <property type="entry name" value="myb_SHAQKYF"/>
    <property type="match status" value="1"/>
</dbReference>
<evidence type="ECO:0000256" key="2">
    <source>
        <dbReference type="ARBA" id="ARBA00022473"/>
    </source>
</evidence>
<dbReference type="PANTHER" id="PTHR31496:SF3">
    <property type="entry name" value="TRANSCRIPTION REPRESSOR KAN1"/>
    <property type="match status" value="1"/>
</dbReference>
<dbReference type="InterPro" id="IPR009057">
    <property type="entry name" value="Homeodomain-like_sf"/>
</dbReference>
<comment type="subcellular location">
    <subcellularLocation>
        <location evidence="1">Nucleus</location>
    </subcellularLocation>
</comment>
<dbReference type="AlphaFoldDB" id="A0A9E7FAK9"/>
<keyword evidence="10" id="KW-1185">Reference proteome</keyword>
<reference evidence="9" key="1">
    <citation type="submission" date="2022-05" db="EMBL/GenBank/DDBJ databases">
        <title>The Musa troglodytarum L. genome provides insights into the mechanism of non-climacteric behaviour and enrichment of carotenoids.</title>
        <authorList>
            <person name="Wang J."/>
        </authorList>
    </citation>
    <scope>NUCLEOTIDE SEQUENCE</scope>
    <source>
        <tissue evidence="9">Leaf</tissue>
    </source>
</reference>
<keyword evidence="5" id="KW-0804">Transcription</keyword>
<evidence type="ECO:0000313" key="10">
    <source>
        <dbReference type="Proteomes" id="UP001055439"/>
    </source>
</evidence>
<dbReference type="SUPFAM" id="SSF46689">
    <property type="entry name" value="Homeodomain-like"/>
    <property type="match status" value="1"/>
</dbReference>
<evidence type="ECO:0000256" key="7">
    <source>
        <dbReference type="SAM" id="MobiDB-lite"/>
    </source>
</evidence>